<dbReference type="Proteomes" id="UP000472270">
    <property type="component" value="Unassembled WGS sequence"/>
</dbReference>
<dbReference type="Ensembl" id="ENSSRHT00000002790.1">
    <property type="protein sequence ID" value="ENSSRHP00000002687.1"/>
    <property type="gene ID" value="ENSSRHG00000001876.1"/>
</dbReference>
<sequence>FCFFPGASVMQYRSLLIIFLFSVVAPEIVIGLRGERVDIRCSYEAGYESNSKYLCKGECRNIMVESGSPAEDERFSLRDDHQTRSFTMTIRDLRMADAGLYCCGAGWGEYKLIQLNVIKGLTVVLLMYLFDLNDVILLHSSTENKTCPDLNIHPSSVYKHQH</sequence>
<proteinExistence type="predicted"/>
<dbReference type="GO" id="GO:0005886">
    <property type="term" value="C:plasma membrane"/>
    <property type="evidence" value="ECO:0007669"/>
    <property type="project" value="TreeGrafter"/>
</dbReference>
<dbReference type="InterPro" id="IPR013783">
    <property type="entry name" value="Ig-like_fold"/>
</dbReference>
<protein>
    <recommendedName>
        <fullName evidence="5">Immunoglobulin domain-containing protein</fullName>
    </recommendedName>
</protein>
<dbReference type="PANTHER" id="PTHR11860">
    <property type="entry name" value="POLYMERIC-IMMUNOGLOBULIN RECEPTOR"/>
    <property type="match status" value="1"/>
</dbReference>
<dbReference type="GO" id="GO:0004888">
    <property type="term" value="F:transmembrane signaling receptor activity"/>
    <property type="evidence" value="ECO:0007669"/>
    <property type="project" value="TreeGrafter"/>
</dbReference>
<reference evidence="6" key="1">
    <citation type="submission" date="2025-08" db="UniProtKB">
        <authorList>
            <consortium name="Ensembl"/>
        </authorList>
    </citation>
    <scope>IDENTIFICATION</scope>
</reference>
<comment type="subcellular location">
    <subcellularLocation>
        <location evidence="1">Membrane</location>
    </subcellularLocation>
</comment>
<dbReference type="InterPro" id="IPR036179">
    <property type="entry name" value="Ig-like_dom_sf"/>
</dbReference>
<dbReference type="InterPro" id="IPR003599">
    <property type="entry name" value="Ig_sub"/>
</dbReference>
<accession>A0A673FTW8</accession>
<evidence type="ECO:0000256" key="4">
    <source>
        <dbReference type="SAM" id="Phobius"/>
    </source>
</evidence>
<name>A0A673FTW8_9TELE</name>
<organism evidence="6 7">
    <name type="scientific">Sinocyclocheilus rhinocerous</name>
    <dbReference type="NCBI Taxonomy" id="307959"/>
    <lineage>
        <taxon>Eukaryota</taxon>
        <taxon>Metazoa</taxon>
        <taxon>Chordata</taxon>
        <taxon>Craniata</taxon>
        <taxon>Vertebrata</taxon>
        <taxon>Euteleostomi</taxon>
        <taxon>Actinopterygii</taxon>
        <taxon>Neopterygii</taxon>
        <taxon>Teleostei</taxon>
        <taxon>Ostariophysi</taxon>
        <taxon>Cypriniformes</taxon>
        <taxon>Cyprinidae</taxon>
        <taxon>Cyprininae</taxon>
        <taxon>Sinocyclocheilus</taxon>
    </lineage>
</organism>
<dbReference type="SMART" id="SM00409">
    <property type="entry name" value="IG"/>
    <property type="match status" value="1"/>
</dbReference>
<keyword evidence="4" id="KW-1133">Transmembrane helix</keyword>
<dbReference type="Gene3D" id="2.60.40.10">
    <property type="entry name" value="Immunoglobulins"/>
    <property type="match status" value="1"/>
</dbReference>
<reference evidence="6" key="2">
    <citation type="submission" date="2025-09" db="UniProtKB">
        <authorList>
            <consortium name="Ensembl"/>
        </authorList>
    </citation>
    <scope>IDENTIFICATION</scope>
</reference>
<evidence type="ECO:0000256" key="3">
    <source>
        <dbReference type="ARBA" id="ARBA00023136"/>
    </source>
</evidence>
<evidence type="ECO:0000313" key="6">
    <source>
        <dbReference type="Ensembl" id="ENSSRHP00000002687.1"/>
    </source>
</evidence>
<dbReference type="PANTHER" id="PTHR11860:SF118">
    <property type="entry name" value="CMRF35-LIKE MOLECULE 3-RELATED"/>
    <property type="match status" value="1"/>
</dbReference>
<dbReference type="SUPFAM" id="SSF48726">
    <property type="entry name" value="Immunoglobulin"/>
    <property type="match status" value="1"/>
</dbReference>
<feature type="transmembrane region" description="Helical" evidence="4">
    <location>
        <begin position="12"/>
        <end position="32"/>
    </location>
</feature>
<evidence type="ECO:0000313" key="7">
    <source>
        <dbReference type="Proteomes" id="UP000472270"/>
    </source>
</evidence>
<dbReference type="InterPro" id="IPR013106">
    <property type="entry name" value="Ig_V-set"/>
</dbReference>
<feature type="domain" description="Immunoglobulin" evidence="5">
    <location>
        <begin position="26"/>
        <end position="118"/>
    </location>
</feature>
<keyword evidence="3 4" id="KW-0472">Membrane</keyword>
<dbReference type="AlphaFoldDB" id="A0A673FTW8"/>
<keyword evidence="2 4" id="KW-0812">Transmembrane</keyword>
<dbReference type="InterPro" id="IPR050671">
    <property type="entry name" value="CD300_family_receptors"/>
</dbReference>
<evidence type="ECO:0000256" key="2">
    <source>
        <dbReference type="ARBA" id="ARBA00022692"/>
    </source>
</evidence>
<dbReference type="CDD" id="cd05716">
    <property type="entry name" value="IgV_pIgR_like"/>
    <property type="match status" value="1"/>
</dbReference>
<dbReference type="Pfam" id="PF07686">
    <property type="entry name" value="V-set"/>
    <property type="match status" value="1"/>
</dbReference>
<keyword evidence="7" id="KW-1185">Reference proteome</keyword>
<evidence type="ECO:0000256" key="1">
    <source>
        <dbReference type="ARBA" id="ARBA00004370"/>
    </source>
</evidence>
<evidence type="ECO:0000259" key="5">
    <source>
        <dbReference type="SMART" id="SM00409"/>
    </source>
</evidence>